<gene>
    <name evidence="4" type="primary">VTG</name>
</gene>
<evidence type="ECO:0000256" key="2">
    <source>
        <dbReference type="SAM" id="SignalP"/>
    </source>
</evidence>
<feature type="domain" description="Vitellogenin" evidence="3">
    <location>
        <begin position="19"/>
        <end position="141"/>
    </location>
</feature>
<feature type="signal peptide" evidence="2">
    <location>
        <begin position="1"/>
        <end position="16"/>
    </location>
</feature>
<dbReference type="Gene3D" id="2.30.230.10">
    <property type="entry name" value="Lipovitellin, beta-sheet shell regions, chain A"/>
    <property type="match status" value="1"/>
</dbReference>
<accession>Q9NDN8</accession>
<organism evidence="4">
    <name type="scientific">Armadillidium vulgare</name>
    <name type="common">Pillbug</name>
    <name type="synonym">Pill woodlouse</name>
    <dbReference type="NCBI Taxonomy" id="13347"/>
    <lineage>
        <taxon>Eukaryota</taxon>
        <taxon>Metazoa</taxon>
        <taxon>Ecdysozoa</taxon>
        <taxon>Arthropoda</taxon>
        <taxon>Crustacea</taxon>
        <taxon>Multicrustacea</taxon>
        <taxon>Malacostraca</taxon>
        <taxon>Eumalacostraca</taxon>
        <taxon>Peracarida</taxon>
        <taxon>Isopoda</taxon>
        <taxon>Oniscidea</taxon>
        <taxon>Crinocheta</taxon>
        <taxon>Armadillidiidae</taxon>
        <taxon>Armadillidium</taxon>
    </lineage>
</organism>
<protein>
    <submittedName>
        <fullName evidence="4">Vitellogenin</fullName>
    </submittedName>
</protein>
<dbReference type="InterPro" id="IPR015816">
    <property type="entry name" value="Vitellinogen_b-sht_N"/>
</dbReference>
<name>Q9NDN8_ARMVU</name>
<dbReference type="InterPro" id="IPR001747">
    <property type="entry name" value="Vitellogenin_N"/>
</dbReference>
<evidence type="ECO:0000256" key="1">
    <source>
        <dbReference type="ARBA" id="ARBA00022729"/>
    </source>
</evidence>
<dbReference type="SUPFAM" id="SSF56968">
    <property type="entry name" value="Lipovitellin-phosvitin complex, beta-sheet shell regions"/>
    <property type="match status" value="1"/>
</dbReference>
<evidence type="ECO:0000259" key="3">
    <source>
        <dbReference type="Pfam" id="PF01347"/>
    </source>
</evidence>
<dbReference type="GO" id="GO:0005319">
    <property type="term" value="F:lipid transporter activity"/>
    <property type="evidence" value="ECO:0007669"/>
    <property type="project" value="InterPro"/>
</dbReference>
<evidence type="ECO:0000313" key="4">
    <source>
        <dbReference type="EMBL" id="BAB03280.1"/>
    </source>
</evidence>
<dbReference type="InterPro" id="IPR015819">
    <property type="entry name" value="Lipid_transp_b-sht_shell"/>
</dbReference>
<sequence>MKFVILFFALVGATYALVPGMEYEYDYEGQVKIGFPEIRNRVSGAGIKCTINVQVQDEKSVAIKLQDVEVGEFKGDVDCELRQRMKIDYKPISGHGKLLEDVFMIHPSRAEGEVMESTKSEEVWITNIKKSIAGLFIVEPIRNNFGGDDNALNMLNVRSTGHS</sequence>
<feature type="chain" id="PRO_5004331791" evidence="2">
    <location>
        <begin position="17"/>
        <end position="163"/>
    </location>
</feature>
<proteinExistence type="evidence at transcript level"/>
<dbReference type="Pfam" id="PF01347">
    <property type="entry name" value="Vitellogenin_N"/>
    <property type="match status" value="1"/>
</dbReference>
<feature type="non-terminal residue" evidence="4">
    <location>
        <position position="163"/>
    </location>
</feature>
<keyword evidence="1 2" id="KW-0732">Signal</keyword>
<dbReference type="EMBL" id="AB037247">
    <property type="protein sequence ID" value="BAB03280.1"/>
    <property type="molecule type" value="mRNA"/>
</dbReference>
<reference evidence="4" key="1">
    <citation type="journal article" date="2000" name="Comp. Biochem. Physiol.">
        <title>Partial characterization of vitellin and localization of vitellogenin production in the terrestrial isopod, Armadillidium vulgare.</title>
        <authorList>
            <person name="Okuno A."/>
            <person name="Katayama H."/>
            <person name="Nagasawa H."/>
        </authorList>
    </citation>
    <scope>NUCLEOTIDE SEQUENCE</scope>
</reference>
<dbReference type="AlphaFoldDB" id="Q9NDN8"/>